<proteinExistence type="predicted"/>
<evidence type="ECO:0000313" key="3">
    <source>
        <dbReference type="Proteomes" id="UP000825729"/>
    </source>
</evidence>
<reference evidence="2 3" key="1">
    <citation type="submission" date="2021-07" db="EMBL/GenBank/DDBJ databases">
        <title>The Aristolochia fimbriata genome: insights into angiosperm evolution, floral development and chemical biosynthesis.</title>
        <authorList>
            <person name="Jiao Y."/>
        </authorList>
    </citation>
    <scope>NUCLEOTIDE SEQUENCE [LARGE SCALE GENOMIC DNA]</scope>
    <source>
        <strain evidence="2">IBCAS-2021</strain>
        <tissue evidence="2">Leaf</tissue>
    </source>
</reference>
<organism evidence="2 3">
    <name type="scientific">Aristolochia fimbriata</name>
    <name type="common">White veined hardy Dutchman's pipe vine</name>
    <dbReference type="NCBI Taxonomy" id="158543"/>
    <lineage>
        <taxon>Eukaryota</taxon>
        <taxon>Viridiplantae</taxon>
        <taxon>Streptophyta</taxon>
        <taxon>Embryophyta</taxon>
        <taxon>Tracheophyta</taxon>
        <taxon>Spermatophyta</taxon>
        <taxon>Magnoliopsida</taxon>
        <taxon>Magnoliidae</taxon>
        <taxon>Piperales</taxon>
        <taxon>Aristolochiaceae</taxon>
        <taxon>Aristolochia</taxon>
    </lineage>
</organism>
<gene>
    <name evidence="2" type="ORF">H6P81_001299</name>
</gene>
<sequence>MIWRKRLVLLQEKLRKEEKEAGKYKKENEEIGICAAVAEIAVVVRKIQMFSSLFSADEIRVASSPPSFRPPTSSFLLSGARPSHCED</sequence>
<evidence type="ECO:0000313" key="2">
    <source>
        <dbReference type="EMBL" id="KAG9456791.1"/>
    </source>
</evidence>
<protein>
    <submittedName>
        <fullName evidence="2">Uncharacterized protein</fullName>
    </submittedName>
</protein>
<evidence type="ECO:0000256" key="1">
    <source>
        <dbReference type="SAM" id="MobiDB-lite"/>
    </source>
</evidence>
<dbReference type="EMBL" id="JAINDJ010000002">
    <property type="protein sequence ID" value="KAG9456791.1"/>
    <property type="molecule type" value="Genomic_DNA"/>
</dbReference>
<comment type="caution">
    <text evidence="2">The sequence shown here is derived from an EMBL/GenBank/DDBJ whole genome shotgun (WGS) entry which is preliminary data.</text>
</comment>
<name>A0AAV7F9P6_ARIFI</name>
<feature type="compositionally biased region" description="Low complexity" evidence="1">
    <location>
        <begin position="63"/>
        <end position="78"/>
    </location>
</feature>
<dbReference type="AlphaFoldDB" id="A0AAV7F9P6"/>
<keyword evidence="3" id="KW-1185">Reference proteome</keyword>
<dbReference type="Proteomes" id="UP000825729">
    <property type="component" value="Unassembled WGS sequence"/>
</dbReference>
<feature type="region of interest" description="Disordered" evidence="1">
    <location>
        <begin position="63"/>
        <end position="87"/>
    </location>
</feature>
<accession>A0AAV7F9P6</accession>